<reference evidence="1" key="1">
    <citation type="submission" date="2014-09" db="EMBL/GenBank/DDBJ databases">
        <authorList>
            <person name="Magalhaes I.L.F."/>
            <person name="Oliveira U."/>
            <person name="Santos F.R."/>
            <person name="Vidigal T.H.D.A."/>
            <person name="Brescovit A.D."/>
            <person name="Santos A.J."/>
        </authorList>
    </citation>
    <scope>NUCLEOTIDE SEQUENCE</scope>
    <source>
        <tissue evidence="1">Shoot tissue taken approximately 20 cm above the soil surface</tissue>
    </source>
</reference>
<protein>
    <submittedName>
        <fullName evidence="1">Uncharacterized protein</fullName>
    </submittedName>
</protein>
<organism evidence="1">
    <name type="scientific">Arundo donax</name>
    <name type="common">Giant reed</name>
    <name type="synonym">Donax arundinaceus</name>
    <dbReference type="NCBI Taxonomy" id="35708"/>
    <lineage>
        <taxon>Eukaryota</taxon>
        <taxon>Viridiplantae</taxon>
        <taxon>Streptophyta</taxon>
        <taxon>Embryophyta</taxon>
        <taxon>Tracheophyta</taxon>
        <taxon>Spermatophyta</taxon>
        <taxon>Magnoliopsida</taxon>
        <taxon>Liliopsida</taxon>
        <taxon>Poales</taxon>
        <taxon>Poaceae</taxon>
        <taxon>PACMAD clade</taxon>
        <taxon>Arundinoideae</taxon>
        <taxon>Arundineae</taxon>
        <taxon>Arundo</taxon>
    </lineage>
</organism>
<dbReference type="AlphaFoldDB" id="A0A0A9DU71"/>
<name>A0A0A9DU71_ARUDO</name>
<reference evidence="1" key="2">
    <citation type="journal article" date="2015" name="Data Brief">
        <title>Shoot transcriptome of the giant reed, Arundo donax.</title>
        <authorList>
            <person name="Barrero R.A."/>
            <person name="Guerrero F.D."/>
            <person name="Moolhuijzen P."/>
            <person name="Goolsby J.A."/>
            <person name="Tidwell J."/>
            <person name="Bellgard S.E."/>
            <person name="Bellgard M.I."/>
        </authorList>
    </citation>
    <scope>NUCLEOTIDE SEQUENCE</scope>
    <source>
        <tissue evidence="1">Shoot tissue taken approximately 20 cm above the soil surface</tissue>
    </source>
</reference>
<evidence type="ECO:0000313" key="1">
    <source>
        <dbReference type="EMBL" id="JAD91356.1"/>
    </source>
</evidence>
<accession>A0A0A9DU71</accession>
<sequence>MWGLEGRPEQYVVPNSSIEDPRNLRNVSH</sequence>
<proteinExistence type="predicted"/>
<dbReference type="EMBL" id="GBRH01206539">
    <property type="protein sequence ID" value="JAD91356.1"/>
    <property type="molecule type" value="Transcribed_RNA"/>
</dbReference>